<dbReference type="Pfam" id="PF05193">
    <property type="entry name" value="Peptidase_M16_C"/>
    <property type="match status" value="1"/>
</dbReference>
<dbReference type="Proteomes" id="UP000002943">
    <property type="component" value="Unassembled WGS sequence"/>
</dbReference>
<sequence length="408" mass="46759">MIRQFFRLLLITCTVPLIFAKNAYSGENSALWFKETDIKIPGHAIAAELHNGVRIVILPTIHRNSGVSARVRVAAGVAHDFNEQLIAQVISRQVTKDTPWTGRAQLTQTTFSLDLNYEQRNTFEQSLKLIKERLKAPYRPKAKNNQPTKALDNQAVEFKDTFYVPGHTTIIVTGGEKKNEQLALLKRVFSDWSSDVKPSLEHSVNLELDQYKRQIVITDTGMSLSTLSNLQEVEDSKLQRREKLMSLLATKLLAKRIANELDPDQTQLKLTVENEILFNGELLSQIKLENLSDTLDKTVLKSRVERELKEIYAQGFTLSEYHIVVQETRSQLYEHTQIGGNINYTKEQADRIVRAINQGTVYSTPSYDLDLFNFHVAHMDEIDISKTFRTIWPENLNDFVYYNSTKNQ</sequence>
<dbReference type="STRING" id="796620.VIBC2010_04764"/>
<protein>
    <recommendedName>
        <fullName evidence="1">Peptidase M16 C-terminal domain-containing protein</fullName>
    </recommendedName>
</protein>
<evidence type="ECO:0000259" key="1">
    <source>
        <dbReference type="Pfam" id="PF05193"/>
    </source>
</evidence>
<dbReference type="EMBL" id="AEIU01000074">
    <property type="protein sequence ID" value="EFP96461.1"/>
    <property type="molecule type" value="Genomic_DNA"/>
</dbReference>
<organism evidence="2 3">
    <name type="scientific">Vibrio caribbeanicus ATCC BAA-2122</name>
    <dbReference type="NCBI Taxonomy" id="796620"/>
    <lineage>
        <taxon>Bacteria</taxon>
        <taxon>Pseudomonadati</taxon>
        <taxon>Pseudomonadota</taxon>
        <taxon>Gammaproteobacteria</taxon>
        <taxon>Vibrionales</taxon>
        <taxon>Vibrionaceae</taxon>
        <taxon>Vibrio</taxon>
    </lineage>
</organism>
<dbReference type="AlphaFoldDB" id="E3BK76"/>
<dbReference type="eggNOG" id="COG0612">
    <property type="taxonomic scope" value="Bacteria"/>
</dbReference>
<dbReference type="InterPro" id="IPR007863">
    <property type="entry name" value="Peptidase_M16_C"/>
</dbReference>
<dbReference type="RefSeq" id="WP_009601431.1">
    <property type="nucleotide sequence ID" value="NZ_AEIU01000074.1"/>
</dbReference>
<keyword evidence="3" id="KW-1185">Reference proteome</keyword>
<reference evidence="2 3" key="1">
    <citation type="journal article" date="2012" name="Int. J. Syst. Evol. Microbiol.">
        <title>Vibrio caribbeanicus sp. nov., isolated from the marine sponge Scleritoderma cyanea.</title>
        <authorList>
            <person name="Hoffmann M."/>
            <person name="Monday S.R."/>
            <person name="Allard M.W."/>
            <person name="Strain E.A."/>
            <person name="Whittaker P."/>
            <person name="Naum M."/>
            <person name="McCarthy P.J."/>
            <person name="Lopez J.V."/>
            <person name="Fischer M."/>
            <person name="Brown E.W."/>
        </authorList>
    </citation>
    <scope>NUCLEOTIDE SEQUENCE [LARGE SCALE GENOMIC DNA]</scope>
    <source>
        <strain evidence="2 3">ATCC BAA-2122</strain>
    </source>
</reference>
<gene>
    <name evidence="2" type="ORF">VIBC2010_04764</name>
</gene>
<feature type="domain" description="Peptidase M16 C-terminal" evidence="1">
    <location>
        <begin position="156"/>
        <end position="261"/>
    </location>
</feature>
<evidence type="ECO:0000313" key="3">
    <source>
        <dbReference type="Proteomes" id="UP000002943"/>
    </source>
</evidence>
<name>E3BK76_9VIBR</name>
<accession>E3BK76</accession>
<evidence type="ECO:0000313" key="2">
    <source>
        <dbReference type="EMBL" id="EFP96461.1"/>
    </source>
</evidence>
<proteinExistence type="predicted"/>
<dbReference type="OrthoDB" id="5906248at2"/>
<comment type="caution">
    <text evidence="2">The sequence shown here is derived from an EMBL/GenBank/DDBJ whole genome shotgun (WGS) entry which is preliminary data.</text>
</comment>